<dbReference type="SUPFAM" id="SSF56672">
    <property type="entry name" value="DNA/RNA polymerases"/>
    <property type="match status" value="1"/>
</dbReference>
<dbReference type="InterPro" id="IPR043502">
    <property type="entry name" value="DNA/RNA_pol_sf"/>
</dbReference>
<comment type="caution">
    <text evidence="2">The sequence shown here is derived from an EMBL/GenBank/DDBJ whole genome shotgun (WGS) entry which is preliminary data.</text>
</comment>
<dbReference type="InterPro" id="IPR041588">
    <property type="entry name" value="Integrase_H2C2"/>
</dbReference>
<dbReference type="Pfam" id="PF17921">
    <property type="entry name" value="Integrase_H2C2"/>
    <property type="match status" value="1"/>
</dbReference>
<dbReference type="Gene3D" id="3.30.70.270">
    <property type="match status" value="1"/>
</dbReference>
<feature type="domain" description="Integrase zinc-binding" evidence="1">
    <location>
        <begin position="217"/>
        <end position="256"/>
    </location>
</feature>
<protein>
    <recommendedName>
        <fullName evidence="1">Integrase zinc-binding domain-containing protein</fullName>
    </recommendedName>
</protein>
<dbReference type="InterPro" id="IPR036397">
    <property type="entry name" value="RNaseH_sf"/>
</dbReference>
<dbReference type="EMBL" id="BKCJ010003241">
    <property type="protein sequence ID" value="GEU53869.1"/>
    <property type="molecule type" value="Genomic_DNA"/>
</dbReference>
<dbReference type="InterPro" id="IPR043128">
    <property type="entry name" value="Rev_trsase/Diguanyl_cyclase"/>
</dbReference>
<name>A0A6L2KY06_TANCI</name>
<evidence type="ECO:0000259" key="1">
    <source>
        <dbReference type="Pfam" id="PF17921"/>
    </source>
</evidence>
<proteinExistence type="predicted"/>
<reference evidence="2" key="1">
    <citation type="journal article" date="2019" name="Sci. Rep.">
        <title>Draft genome of Tanacetum cinerariifolium, the natural source of mosquito coil.</title>
        <authorList>
            <person name="Yamashiro T."/>
            <person name="Shiraishi A."/>
            <person name="Satake H."/>
            <person name="Nakayama K."/>
        </authorList>
    </citation>
    <scope>NUCLEOTIDE SEQUENCE</scope>
</reference>
<evidence type="ECO:0000313" key="2">
    <source>
        <dbReference type="EMBL" id="GEU53869.1"/>
    </source>
</evidence>
<sequence>MSSFKLQSVCLFANLHQVHLKLVLELMKKEKLFAKLSKCEFWLQEVHFLGHVVNSNVTQKNQKYEWGVEQEEAFQNLKDNLWKAHVMVDVLSMKERVKPRRVQAISMTIQSSVKDKILVAQCEASKVENAPIEMLRHVRKMIMDEAYTMKYFIHPRDGTHGYTHDGYVLPVTHPPPIDGYKLLPTTRPRVNDNKITLPFTCGYPWVMGFFSPVVTLIHPGADKMYHNLRDIYWWSGMKRDIATYVSKRLTCSKVKAEHQRPLDVAEGIRSMARHDWDSHLPLAEFSYNNSYHLSIRRALFEVLYGRKCRSPVLWAKIRESRLIGLEFVQEKTDKVVLIKERLKAARETSYYSLDVSLRL</sequence>
<dbReference type="GO" id="GO:0003676">
    <property type="term" value="F:nucleic acid binding"/>
    <property type="evidence" value="ECO:0007669"/>
    <property type="project" value="InterPro"/>
</dbReference>
<dbReference type="AlphaFoldDB" id="A0A6L2KY06"/>
<dbReference type="PANTHER" id="PTHR45835:SF99">
    <property type="entry name" value="CHROMO DOMAIN-CONTAINING PROTEIN-RELATED"/>
    <property type="match status" value="1"/>
</dbReference>
<gene>
    <name evidence="2" type="ORF">Tci_025847</name>
</gene>
<accession>A0A6L2KY06</accession>
<dbReference type="Gene3D" id="3.30.420.10">
    <property type="entry name" value="Ribonuclease H-like superfamily/Ribonuclease H"/>
    <property type="match status" value="1"/>
</dbReference>
<dbReference type="PANTHER" id="PTHR45835">
    <property type="entry name" value="YALI0A06105P"/>
    <property type="match status" value="1"/>
</dbReference>
<dbReference type="Gene3D" id="1.10.340.70">
    <property type="match status" value="1"/>
</dbReference>
<organism evidence="2">
    <name type="scientific">Tanacetum cinerariifolium</name>
    <name type="common">Dalmatian daisy</name>
    <name type="synonym">Chrysanthemum cinerariifolium</name>
    <dbReference type="NCBI Taxonomy" id="118510"/>
    <lineage>
        <taxon>Eukaryota</taxon>
        <taxon>Viridiplantae</taxon>
        <taxon>Streptophyta</taxon>
        <taxon>Embryophyta</taxon>
        <taxon>Tracheophyta</taxon>
        <taxon>Spermatophyta</taxon>
        <taxon>Magnoliopsida</taxon>
        <taxon>eudicotyledons</taxon>
        <taxon>Gunneridae</taxon>
        <taxon>Pentapetalae</taxon>
        <taxon>asterids</taxon>
        <taxon>campanulids</taxon>
        <taxon>Asterales</taxon>
        <taxon>Asteraceae</taxon>
        <taxon>Asteroideae</taxon>
        <taxon>Anthemideae</taxon>
        <taxon>Anthemidinae</taxon>
        <taxon>Tanacetum</taxon>
    </lineage>
</organism>